<evidence type="ECO:0000256" key="2">
    <source>
        <dbReference type="ARBA" id="ARBA00023015"/>
    </source>
</evidence>
<dbReference type="FunFam" id="1.10.10.10:FF:000001">
    <property type="entry name" value="LysR family transcriptional regulator"/>
    <property type="match status" value="1"/>
</dbReference>
<evidence type="ECO:0000259" key="5">
    <source>
        <dbReference type="PROSITE" id="PS50931"/>
    </source>
</evidence>
<dbReference type="InterPro" id="IPR005119">
    <property type="entry name" value="LysR_subst-bd"/>
</dbReference>
<dbReference type="PANTHER" id="PTHR30126:SF39">
    <property type="entry name" value="HTH-TYPE TRANSCRIPTIONAL REGULATOR CYSL"/>
    <property type="match status" value="1"/>
</dbReference>
<evidence type="ECO:0000256" key="4">
    <source>
        <dbReference type="ARBA" id="ARBA00023163"/>
    </source>
</evidence>
<evidence type="ECO:0000256" key="1">
    <source>
        <dbReference type="ARBA" id="ARBA00009437"/>
    </source>
</evidence>
<keyword evidence="3" id="KW-0238">DNA-binding</keyword>
<dbReference type="PROSITE" id="PS50931">
    <property type="entry name" value="HTH_LYSR"/>
    <property type="match status" value="1"/>
</dbReference>
<sequence length="300" mass="34391">MHYEELKTFVTLAEVKNFTKTAEILLMSQPSVSLHIKNLEKEFQTKLFLRSPKILKITPTGEILYDRAKQMITIYEQTKQDILEHQNSIKGELKIGASFTIGEYILPALLYDMQKKYPELELQVTIGNTEEIVQSVRLFQVDIGLIEGHTNEKELTVHPFLQDELFIVASNHHELTRKKNVTMAELQNQEWVVREVGSGTREYFNHVIRSNGLKVKSLLSISSNQGIKEMLIHGMGISLLSRSVIQRDLEHRSLSIIPLQNHSFSRTLSYVSSPIMEDKTNVKAFISALNEKWPDKIATT</sequence>
<dbReference type="Gene3D" id="3.40.190.290">
    <property type="match status" value="1"/>
</dbReference>
<dbReference type="PRINTS" id="PR00039">
    <property type="entry name" value="HTHLYSR"/>
</dbReference>
<keyword evidence="2" id="KW-0805">Transcription regulation</keyword>
<evidence type="ECO:0000256" key="3">
    <source>
        <dbReference type="ARBA" id="ARBA00023125"/>
    </source>
</evidence>
<dbReference type="OrthoDB" id="9785745at2"/>
<name>A0A5J5I3D3_9BACI</name>
<dbReference type="InterPro" id="IPR000847">
    <property type="entry name" value="LysR_HTH_N"/>
</dbReference>
<comment type="caution">
    <text evidence="6">The sequence shown here is derived from an EMBL/GenBank/DDBJ whole genome shotgun (WGS) entry which is preliminary data.</text>
</comment>
<dbReference type="SUPFAM" id="SSF53850">
    <property type="entry name" value="Periplasmic binding protein-like II"/>
    <property type="match status" value="1"/>
</dbReference>
<keyword evidence="7" id="KW-1185">Reference proteome</keyword>
<dbReference type="Proteomes" id="UP000326671">
    <property type="component" value="Unassembled WGS sequence"/>
</dbReference>
<dbReference type="CDD" id="cd08420">
    <property type="entry name" value="PBP2_CysL_like"/>
    <property type="match status" value="1"/>
</dbReference>
<dbReference type="Gene3D" id="1.10.10.10">
    <property type="entry name" value="Winged helix-like DNA-binding domain superfamily/Winged helix DNA-binding domain"/>
    <property type="match status" value="1"/>
</dbReference>
<evidence type="ECO:0000313" key="7">
    <source>
        <dbReference type="Proteomes" id="UP000326671"/>
    </source>
</evidence>
<keyword evidence="4" id="KW-0804">Transcription</keyword>
<dbReference type="SUPFAM" id="SSF46785">
    <property type="entry name" value="Winged helix' DNA-binding domain"/>
    <property type="match status" value="1"/>
</dbReference>
<dbReference type="GO" id="GO:0000976">
    <property type="term" value="F:transcription cis-regulatory region binding"/>
    <property type="evidence" value="ECO:0007669"/>
    <property type="project" value="TreeGrafter"/>
</dbReference>
<dbReference type="PANTHER" id="PTHR30126">
    <property type="entry name" value="HTH-TYPE TRANSCRIPTIONAL REGULATOR"/>
    <property type="match status" value="1"/>
</dbReference>
<dbReference type="InterPro" id="IPR036390">
    <property type="entry name" value="WH_DNA-bd_sf"/>
</dbReference>
<feature type="domain" description="HTH lysR-type" evidence="5">
    <location>
        <begin position="1"/>
        <end position="58"/>
    </location>
</feature>
<dbReference type="EMBL" id="VYKL01000010">
    <property type="protein sequence ID" value="KAA9028396.1"/>
    <property type="molecule type" value="Genomic_DNA"/>
</dbReference>
<dbReference type="RefSeq" id="WP_150438648.1">
    <property type="nucleotide sequence ID" value="NZ_VYKL01000010.1"/>
</dbReference>
<dbReference type="InterPro" id="IPR036388">
    <property type="entry name" value="WH-like_DNA-bd_sf"/>
</dbReference>
<dbReference type="GO" id="GO:0003700">
    <property type="term" value="F:DNA-binding transcription factor activity"/>
    <property type="evidence" value="ECO:0007669"/>
    <property type="project" value="InterPro"/>
</dbReference>
<organism evidence="6 7">
    <name type="scientific">Niallia endozanthoxylica</name>
    <dbReference type="NCBI Taxonomy" id="2036016"/>
    <lineage>
        <taxon>Bacteria</taxon>
        <taxon>Bacillati</taxon>
        <taxon>Bacillota</taxon>
        <taxon>Bacilli</taxon>
        <taxon>Bacillales</taxon>
        <taxon>Bacillaceae</taxon>
        <taxon>Niallia</taxon>
    </lineage>
</organism>
<protein>
    <submittedName>
        <fullName evidence="6">LysR family transcriptional regulator</fullName>
    </submittedName>
</protein>
<accession>A0A5J5I3D3</accession>
<comment type="similarity">
    <text evidence="1">Belongs to the LysR transcriptional regulatory family.</text>
</comment>
<dbReference type="AlphaFoldDB" id="A0A5J5I3D3"/>
<evidence type="ECO:0000313" key="6">
    <source>
        <dbReference type="EMBL" id="KAA9028396.1"/>
    </source>
</evidence>
<gene>
    <name evidence="6" type="ORF">F4V44_03730</name>
</gene>
<proteinExistence type="inferred from homology"/>
<dbReference type="Pfam" id="PF03466">
    <property type="entry name" value="LysR_substrate"/>
    <property type="match status" value="1"/>
</dbReference>
<reference evidence="6 7" key="1">
    <citation type="submission" date="2019-09" db="EMBL/GenBank/DDBJ databases">
        <title>Whole genome sequences of isolates from the Mars Exploration Rovers.</title>
        <authorList>
            <person name="Seuylemezian A."/>
            <person name="Vaishampayan P."/>
        </authorList>
    </citation>
    <scope>NUCLEOTIDE SEQUENCE [LARGE SCALE GENOMIC DNA]</scope>
    <source>
        <strain evidence="6 7">MER_TA_151</strain>
    </source>
</reference>
<dbReference type="Pfam" id="PF00126">
    <property type="entry name" value="HTH_1"/>
    <property type="match status" value="1"/>
</dbReference>